<comment type="similarity">
    <text evidence="8">Belongs to the TonB-dependent receptor family.</text>
</comment>
<dbReference type="STRING" id="1605367.AFM12_16345"/>
<dbReference type="Gene3D" id="2.60.40.1120">
    <property type="entry name" value="Carboxypeptidase-like, regulatory domain"/>
    <property type="match status" value="1"/>
</dbReference>
<evidence type="ECO:0000259" key="11">
    <source>
        <dbReference type="Pfam" id="PF07715"/>
    </source>
</evidence>
<evidence type="ECO:0000256" key="7">
    <source>
        <dbReference type="ARBA" id="ARBA00023237"/>
    </source>
</evidence>
<name>A0A0P7BSC7_9BACT</name>
<sequence>MKKRLLFNVLLLLVSTTMAWAQSKTIQGTVKDGGGELLYGVNVTVKGTTAGTITNAQGEYTIAASEGQTLTFSYIGFASQDILVGNQTTINVTLAEDANALGEVVVTAFGIAKDKKSLGYSVTQVDGDKFTESRTANLGNALTGKVAGVNVSAPTTGAAGSSRVVIRGGSSLSGNDQPLYVINGVPMDNTNQGSAGLWGGNDNGDGLASINPDDIENISVLKGNSASALYGSRASNGVILITTKSGKGTKGLGISFNSNYTMDKAIDLTDLQTEYGLGADGLAPTTQVQAFDNGNSSWGAPLNGQSVVQWDGVSRPYSATGEGLNDFYRTGNSWTNTMALAGGNEIGNFRFSGSNLQNNDIMPNSGFDRTTFNANLNGKFGKVDLAVSGQYSKEDAKNRPRLSDSPGNGNYSIITKPSTLSFADMMGDPDKLGAAEDGTELQYQSNIYQQNPYWAAYQFFRLDTKNRFFGNASVTYNITDWLYVRGRLGTDYIAARFESSEPYGTAYKTTGDYNITNRNIREDNADLFVGFNKDFGKISVDALVGGNRMRRSNEGARVGGNGLNVPFFGSVTNVSNQTYSYDLSEFGINSIFGSANIGYDNILFLNITGREDKFSTLSPDNNSVFYPSVGLSFAFSDAIPNRPSWLTFGKARVSYAQVGGGAPNPYTNNLTYALQGYDHNGAVLGNINNGSIPNAALSPFLSTELEIGLDMRFFQNRFGIDFAYYNRRTVDDILNTSISGTSGFGSTSINIGELTNNGVELLINATPVKTTAFTWDMSLNFARNISEVISLGTNAQGEPIEFLNLDEARSRQERIRHYVGQQLGVIAGYRHQTINGQKVYDVNGYPVRGDFEMLALGRHPISAGLSNTLSYKNLTLSFLVDMRQGGSMMSGTNLGLYGLGLHKGTLEGRDNGLTITGVTTDGEPKTWNIAPSEVDNYYNQYNDITEYMVYDASFGKLRELSIGYRIPAKILEKTPLSSLKLSAVGRNLALLWSNVPNIDPESGYTISGAAQGLEYFSMPSTRNLGFNLSASF</sequence>
<evidence type="ECO:0000256" key="1">
    <source>
        <dbReference type="ARBA" id="ARBA00004571"/>
    </source>
</evidence>
<dbReference type="GO" id="GO:0009279">
    <property type="term" value="C:cell outer membrane"/>
    <property type="evidence" value="ECO:0007669"/>
    <property type="project" value="UniProtKB-SubCell"/>
</dbReference>
<dbReference type="InterPro" id="IPR012910">
    <property type="entry name" value="Plug_dom"/>
</dbReference>
<feature type="region of interest" description="Disordered" evidence="9">
    <location>
        <begin position="391"/>
        <end position="412"/>
    </location>
</feature>
<comment type="subcellular location">
    <subcellularLocation>
        <location evidence="1 8">Cell outer membrane</location>
        <topology evidence="1 8">Multi-pass membrane protein</topology>
    </subcellularLocation>
</comment>
<dbReference type="InterPro" id="IPR037066">
    <property type="entry name" value="Plug_dom_sf"/>
</dbReference>
<keyword evidence="5 10" id="KW-0732">Signal</keyword>
<dbReference type="Proteomes" id="UP000050454">
    <property type="component" value="Unassembled WGS sequence"/>
</dbReference>
<proteinExistence type="inferred from homology"/>
<dbReference type="InterPro" id="IPR036942">
    <property type="entry name" value="Beta-barrel_TonB_sf"/>
</dbReference>
<dbReference type="InterPro" id="IPR039426">
    <property type="entry name" value="TonB-dep_rcpt-like"/>
</dbReference>
<dbReference type="InterPro" id="IPR023996">
    <property type="entry name" value="TonB-dep_OMP_SusC/RagA"/>
</dbReference>
<dbReference type="NCBIfam" id="TIGR04056">
    <property type="entry name" value="OMP_RagA_SusC"/>
    <property type="match status" value="1"/>
</dbReference>
<dbReference type="PANTHER" id="PTHR30069">
    <property type="entry name" value="TONB-DEPENDENT OUTER MEMBRANE RECEPTOR"/>
    <property type="match status" value="1"/>
</dbReference>
<dbReference type="PANTHER" id="PTHR30069:SF29">
    <property type="entry name" value="HEMOGLOBIN AND HEMOGLOBIN-HAPTOGLOBIN-BINDING PROTEIN 1-RELATED"/>
    <property type="match status" value="1"/>
</dbReference>
<evidence type="ECO:0000256" key="3">
    <source>
        <dbReference type="ARBA" id="ARBA00022452"/>
    </source>
</evidence>
<dbReference type="GO" id="GO:0015344">
    <property type="term" value="F:siderophore uptake transmembrane transporter activity"/>
    <property type="evidence" value="ECO:0007669"/>
    <property type="project" value="TreeGrafter"/>
</dbReference>
<dbReference type="PATRIC" id="fig|1605367.3.peg.701"/>
<feature type="chain" id="PRO_5006136159" evidence="10">
    <location>
        <begin position="22"/>
        <end position="1032"/>
    </location>
</feature>
<keyword evidence="4 8" id="KW-0812">Transmembrane</keyword>
<evidence type="ECO:0000256" key="10">
    <source>
        <dbReference type="SAM" id="SignalP"/>
    </source>
</evidence>
<dbReference type="InterPro" id="IPR008969">
    <property type="entry name" value="CarboxyPept-like_regulatory"/>
</dbReference>
<keyword evidence="13" id="KW-1185">Reference proteome</keyword>
<evidence type="ECO:0000256" key="2">
    <source>
        <dbReference type="ARBA" id="ARBA00022448"/>
    </source>
</evidence>
<evidence type="ECO:0000256" key="6">
    <source>
        <dbReference type="ARBA" id="ARBA00023136"/>
    </source>
</evidence>
<dbReference type="SUPFAM" id="SSF49464">
    <property type="entry name" value="Carboxypeptidase regulatory domain-like"/>
    <property type="match status" value="1"/>
</dbReference>
<keyword evidence="12" id="KW-0675">Receptor</keyword>
<gene>
    <name evidence="12" type="ORF">AFM12_16345</name>
</gene>
<dbReference type="PROSITE" id="PS52016">
    <property type="entry name" value="TONB_DEPENDENT_REC_3"/>
    <property type="match status" value="1"/>
</dbReference>
<evidence type="ECO:0000256" key="4">
    <source>
        <dbReference type="ARBA" id="ARBA00022692"/>
    </source>
</evidence>
<dbReference type="InterPro" id="IPR023997">
    <property type="entry name" value="TonB-dep_OMP_SusC/RagA_CS"/>
</dbReference>
<dbReference type="Gene3D" id="2.170.130.10">
    <property type="entry name" value="TonB-dependent receptor, plug domain"/>
    <property type="match status" value="1"/>
</dbReference>
<feature type="signal peptide" evidence="10">
    <location>
        <begin position="1"/>
        <end position="21"/>
    </location>
</feature>
<comment type="caution">
    <text evidence="12">The sequence shown here is derived from an EMBL/GenBank/DDBJ whole genome shotgun (WGS) entry which is preliminary data.</text>
</comment>
<protein>
    <submittedName>
        <fullName evidence="12">TonB-dependent receptor</fullName>
    </submittedName>
</protein>
<dbReference type="Pfam" id="PF13715">
    <property type="entry name" value="CarbopepD_reg_2"/>
    <property type="match status" value="1"/>
</dbReference>
<evidence type="ECO:0000256" key="9">
    <source>
        <dbReference type="SAM" id="MobiDB-lite"/>
    </source>
</evidence>
<reference evidence="12 13" key="1">
    <citation type="submission" date="2015-07" db="EMBL/GenBank/DDBJ databases">
        <title>The draft genome sequence of Leadbetterella sp. JN14-9.</title>
        <authorList>
            <person name="Liu Y."/>
            <person name="Du J."/>
            <person name="Shao Z."/>
        </authorList>
    </citation>
    <scope>NUCLEOTIDE SEQUENCE [LARGE SCALE GENOMIC DNA]</scope>
    <source>
        <strain evidence="12 13">JN14-9</strain>
    </source>
</reference>
<feature type="domain" description="TonB-dependent receptor plug" evidence="11">
    <location>
        <begin position="115"/>
        <end position="238"/>
    </location>
</feature>
<dbReference type="AlphaFoldDB" id="A0A0P7BSC7"/>
<keyword evidence="6 8" id="KW-0472">Membrane</keyword>
<evidence type="ECO:0000256" key="5">
    <source>
        <dbReference type="ARBA" id="ARBA00022729"/>
    </source>
</evidence>
<dbReference type="NCBIfam" id="TIGR04057">
    <property type="entry name" value="SusC_RagA_signa"/>
    <property type="match status" value="1"/>
</dbReference>
<dbReference type="OrthoDB" id="9768177at2"/>
<dbReference type="Pfam" id="PF07715">
    <property type="entry name" value="Plug"/>
    <property type="match status" value="1"/>
</dbReference>
<dbReference type="Gene3D" id="2.40.170.20">
    <property type="entry name" value="TonB-dependent receptor, beta-barrel domain"/>
    <property type="match status" value="1"/>
</dbReference>
<dbReference type="SUPFAM" id="SSF56935">
    <property type="entry name" value="Porins"/>
    <property type="match status" value="1"/>
</dbReference>
<evidence type="ECO:0000313" key="13">
    <source>
        <dbReference type="Proteomes" id="UP000050454"/>
    </source>
</evidence>
<dbReference type="EMBL" id="LGTQ01000012">
    <property type="protein sequence ID" value="KPM47350.1"/>
    <property type="molecule type" value="Genomic_DNA"/>
</dbReference>
<dbReference type="RefSeq" id="WP_055150317.1">
    <property type="nucleotide sequence ID" value="NZ_JXSZ01000012.1"/>
</dbReference>
<evidence type="ECO:0000256" key="8">
    <source>
        <dbReference type="PROSITE-ProRule" id="PRU01360"/>
    </source>
</evidence>
<feature type="compositionally biased region" description="Basic and acidic residues" evidence="9">
    <location>
        <begin position="392"/>
        <end position="402"/>
    </location>
</feature>
<keyword evidence="7 8" id="KW-0998">Cell outer membrane</keyword>
<keyword evidence="2 8" id="KW-0813">Transport</keyword>
<evidence type="ECO:0000313" key="12">
    <source>
        <dbReference type="EMBL" id="KPM47350.1"/>
    </source>
</evidence>
<accession>A0A0P7BSC7</accession>
<dbReference type="GO" id="GO:0044718">
    <property type="term" value="P:siderophore transmembrane transport"/>
    <property type="evidence" value="ECO:0007669"/>
    <property type="project" value="TreeGrafter"/>
</dbReference>
<organism evidence="12 13">
    <name type="scientific">Jiulongibacter sediminis</name>
    <dbReference type="NCBI Taxonomy" id="1605367"/>
    <lineage>
        <taxon>Bacteria</taxon>
        <taxon>Pseudomonadati</taxon>
        <taxon>Bacteroidota</taxon>
        <taxon>Cytophagia</taxon>
        <taxon>Cytophagales</taxon>
        <taxon>Leadbetterellaceae</taxon>
        <taxon>Jiulongibacter</taxon>
    </lineage>
</organism>
<keyword evidence="3 8" id="KW-1134">Transmembrane beta strand</keyword>